<dbReference type="GeneID" id="95521867"/>
<reference evidence="3 4" key="1">
    <citation type="journal article" date="2018" name="Front. Microbiol.">
        <title>Genome Sequencing of Streptomyces atratus SCSIOZH16 and Activation Production of Nocardamine via Metabolic Engineering.</title>
        <authorList>
            <person name="Li Y."/>
            <person name="Zhang C."/>
            <person name="Liu C."/>
            <person name="Ju J."/>
            <person name="Ma J."/>
        </authorList>
    </citation>
    <scope>NUCLEOTIDE SEQUENCE [LARGE SCALE GENOMIC DNA]</scope>
    <source>
        <strain evidence="3 4">SCSIO_ZH16</strain>
    </source>
</reference>
<dbReference type="RefSeq" id="WP_114246298.1">
    <property type="nucleotide sequence ID" value="NZ_CP027306.1"/>
</dbReference>
<dbReference type="SUPFAM" id="SSF54637">
    <property type="entry name" value="Thioesterase/thiol ester dehydrase-isomerase"/>
    <property type="match status" value="1"/>
</dbReference>
<feature type="domain" description="ApeI dehydratase-like" evidence="2">
    <location>
        <begin position="39"/>
        <end position="125"/>
    </location>
</feature>
<evidence type="ECO:0000313" key="4">
    <source>
        <dbReference type="Proteomes" id="UP000252698"/>
    </source>
</evidence>
<accession>A0A2Z5JHH5</accession>
<evidence type="ECO:0000256" key="1">
    <source>
        <dbReference type="SAM" id="MobiDB-lite"/>
    </source>
</evidence>
<dbReference type="Gene3D" id="3.10.129.10">
    <property type="entry name" value="Hotdog Thioesterase"/>
    <property type="match status" value="1"/>
</dbReference>
<gene>
    <name evidence="3" type="ORF">C5746_26050</name>
</gene>
<proteinExistence type="predicted"/>
<sequence>MEALAATRAGAPAPPATPAGPRAAGLLSGAVEVLPPEKEGHTSTRFTVAADEAVLPGHYPGFPIFPGVCLVEYVHLSVLATAPAEEPAPELVAVEATRFTGPVYPGDELTADIDWKPVDGMAWQCRAKIRSGRGDAASVRLRYRRTTDGAGT</sequence>
<dbReference type="Proteomes" id="UP000252698">
    <property type="component" value="Chromosome"/>
</dbReference>
<dbReference type="KEGG" id="sata:C5746_26050"/>
<dbReference type="InterPro" id="IPR029069">
    <property type="entry name" value="HotDog_dom_sf"/>
</dbReference>
<dbReference type="EMBL" id="CP027306">
    <property type="protein sequence ID" value="AXE79817.1"/>
    <property type="molecule type" value="Genomic_DNA"/>
</dbReference>
<evidence type="ECO:0000259" key="2">
    <source>
        <dbReference type="Pfam" id="PF22818"/>
    </source>
</evidence>
<feature type="compositionally biased region" description="Low complexity" evidence="1">
    <location>
        <begin position="1"/>
        <end position="11"/>
    </location>
</feature>
<evidence type="ECO:0000313" key="3">
    <source>
        <dbReference type="EMBL" id="AXE79817.1"/>
    </source>
</evidence>
<dbReference type="Pfam" id="PF22818">
    <property type="entry name" value="ApeI-like"/>
    <property type="match status" value="1"/>
</dbReference>
<organism evidence="3 4">
    <name type="scientific">Streptomyces atratus</name>
    <dbReference type="NCBI Taxonomy" id="1893"/>
    <lineage>
        <taxon>Bacteria</taxon>
        <taxon>Bacillati</taxon>
        <taxon>Actinomycetota</taxon>
        <taxon>Actinomycetes</taxon>
        <taxon>Kitasatosporales</taxon>
        <taxon>Streptomycetaceae</taxon>
        <taxon>Streptomyces</taxon>
    </lineage>
</organism>
<protein>
    <recommendedName>
        <fullName evidence="2">ApeI dehydratase-like domain-containing protein</fullName>
    </recommendedName>
</protein>
<dbReference type="AlphaFoldDB" id="A0A2Z5JHH5"/>
<dbReference type="InterPro" id="IPR054545">
    <property type="entry name" value="ApeI-like"/>
</dbReference>
<name>A0A2Z5JHH5_STRAR</name>
<feature type="region of interest" description="Disordered" evidence="1">
    <location>
        <begin position="1"/>
        <end position="22"/>
    </location>
</feature>